<comment type="caution">
    <text evidence="1">The sequence shown here is derived from an EMBL/GenBank/DDBJ whole genome shotgun (WGS) entry which is preliminary data.</text>
</comment>
<keyword evidence="1" id="KW-0472">Membrane</keyword>
<name>A0AAV3QPA3_LITER</name>
<organism evidence="1 2">
    <name type="scientific">Lithospermum erythrorhizon</name>
    <name type="common">Purple gromwell</name>
    <name type="synonym">Lithospermum officinale var. erythrorhizon</name>
    <dbReference type="NCBI Taxonomy" id="34254"/>
    <lineage>
        <taxon>Eukaryota</taxon>
        <taxon>Viridiplantae</taxon>
        <taxon>Streptophyta</taxon>
        <taxon>Embryophyta</taxon>
        <taxon>Tracheophyta</taxon>
        <taxon>Spermatophyta</taxon>
        <taxon>Magnoliopsida</taxon>
        <taxon>eudicotyledons</taxon>
        <taxon>Gunneridae</taxon>
        <taxon>Pentapetalae</taxon>
        <taxon>asterids</taxon>
        <taxon>lamiids</taxon>
        <taxon>Boraginales</taxon>
        <taxon>Boraginaceae</taxon>
        <taxon>Boraginoideae</taxon>
        <taxon>Lithospermeae</taxon>
        <taxon>Lithospermum</taxon>
    </lineage>
</organism>
<dbReference type="CDD" id="cd09272">
    <property type="entry name" value="RNase_HI_RT_Ty1"/>
    <property type="match status" value="1"/>
</dbReference>
<protein>
    <submittedName>
        <fullName evidence="1">Transmembrane signal receptor</fullName>
    </submittedName>
</protein>
<proteinExistence type="predicted"/>
<dbReference type="PANTHER" id="PTHR11439">
    <property type="entry name" value="GAG-POL-RELATED RETROTRANSPOSON"/>
    <property type="match status" value="1"/>
</dbReference>
<dbReference type="PANTHER" id="PTHR11439:SF486">
    <property type="entry name" value="RLK (RECEPTOR-LIKE KINASE) PROTEIN, PUTATIVE-RELATED"/>
    <property type="match status" value="1"/>
</dbReference>
<gene>
    <name evidence="1" type="ORF">LIER_20903</name>
</gene>
<dbReference type="AlphaFoldDB" id="A0AAV3QPA3"/>
<dbReference type="Proteomes" id="UP001454036">
    <property type="component" value="Unassembled WGS sequence"/>
</dbReference>
<keyword evidence="1" id="KW-0812">Transmembrane</keyword>
<keyword evidence="2" id="KW-1185">Reference proteome</keyword>
<evidence type="ECO:0000313" key="2">
    <source>
        <dbReference type="Proteomes" id="UP001454036"/>
    </source>
</evidence>
<evidence type="ECO:0000313" key="1">
    <source>
        <dbReference type="EMBL" id="GAA0165518.1"/>
    </source>
</evidence>
<keyword evidence="1" id="KW-0675">Receptor</keyword>
<reference evidence="1 2" key="1">
    <citation type="submission" date="2024-01" db="EMBL/GenBank/DDBJ databases">
        <title>The complete chloroplast genome sequence of Lithospermum erythrorhizon: insights into the phylogenetic relationship among Boraginaceae species and the maternal lineages of purple gromwells.</title>
        <authorList>
            <person name="Okada T."/>
            <person name="Watanabe K."/>
        </authorList>
    </citation>
    <scope>NUCLEOTIDE SEQUENCE [LARGE SCALE GENOMIC DNA]</scope>
</reference>
<dbReference type="EMBL" id="BAABME010005402">
    <property type="protein sequence ID" value="GAA0165518.1"/>
    <property type="molecule type" value="Genomic_DNA"/>
</dbReference>
<sequence length="237" mass="27011">MSRLPGMKMVKKWISATIEAMIGSLLYLTASRSEIAHSVGVCARYHAAPKEHHLNLVKRIIKYIQGTLNHGLLYTFDTNSSFVGYYDVDYAGNIVDRKSTSGGCFFLENNLVSWFSRKQNYVSLSTAEVEYIVVGSGCTQLLWMKQMLEEYGVNPGFMTLYCDNMSSISISKNPVQHSRIKHIDIRHYFIREVVEDKIIKLEHVSTEKQVADIFTKGLDVNQFEYLRTTLGLCVTDK</sequence>
<accession>A0AAV3QPA3</accession>